<proteinExistence type="predicted"/>
<accession>A0ABX4CAW4</accession>
<dbReference type="EMBL" id="MUGX01000006">
    <property type="protein sequence ID" value="OXA90570.1"/>
    <property type="molecule type" value="Genomic_DNA"/>
</dbReference>
<keyword evidence="2" id="KW-1185">Reference proteome</keyword>
<dbReference type="Pfam" id="PF20330">
    <property type="entry name" value="DUF6625"/>
    <property type="match status" value="1"/>
</dbReference>
<evidence type="ECO:0000313" key="1">
    <source>
        <dbReference type="EMBL" id="OXA90570.1"/>
    </source>
</evidence>
<sequence>MNKIVLLNCYLGKLPWYFDFFLKSCETNPTVDFIIFSNDDKEGDVPQNVKMVKFSLEAFNILASQKLNLDIKITNAYKICDFKPAFGIIFQDEISPYDFWGVCDIDLVFGRIREFMTQELLNDYDVISVKDSFPSGYFLLFRNNTIVNHLFEKSKDYKYIFTTNDNYCFDECGGAYDEVISGINILDVPTETESIHHVLVKEQNNIRVHFDLFIIEGTPGRIKWDNGILSYKNEYEVLLYHFSSYKNNIFSGIKKWKKIPDSYYVDKYNIRKYSSLGIPAKWTDDFKPNFKNSLFKIDMFWSRFFKIKPMRSLEKGQYSYMNRYMFIGKNAKEQNYVYYENPENQFDLSRMIFHSNYFFNTHTKQYYKDEKNSFSEVMLDGNLIKYSKS</sequence>
<organism evidence="1 2">
    <name type="scientific">Flavobacterium hibernum</name>
    <dbReference type="NCBI Taxonomy" id="37752"/>
    <lineage>
        <taxon>Bacteria</taxon>
        <taxon>Pseudomonadati</taxon>
        <taxon>Bacteroidota</taxon>
        <taxon>Flavobacteriia</taxon>
        <taxon>Flavobacteriales</taxon>
        <taxon>Flavobacteriaceae</taxon>
        <taxon>Flavobacterium</taxon>
    </lineage>
</organism>
<dbReference type="Proteomes" id="UP000198302">
    <property type="component" value="Unassembled WGS sequence"/>
</dbReference>
<gene>
    <name evidence="1" type="ORF">B0A73_02220</name>
</gene>
<reference evidence="1 2" key="1">
    <citation type="submission" date="2016-11" db="EMBL/GenBank/DDBJ databases">
        <title>Whole genomes of Flavobacteriaceae.</title>
        <authorList>
            <person name="Stine C."/>
            <person name="Li C."/>
            <person name="Tadesse D."/>
        </authorList>
    </citation>
    <scope>NUCLEOTIDE SEQUENCE [LARGE SCALE GENOMIC DNA]</scope>
    <source>
        <strain evidence="1 2">ATCC 51468</strain>
    </source>
</reference>
<dbReference type="RefSeq" id="WP_052480091.1">
    <property type="nucleotide sequence ID" value="NZ_JPRK01000005.1"/>
</dbReference>
<name>A0ABX4CAW4_9FLAO</name>
<dbReference type="InterPro" id="IPR046733">
    <property type="entry name" value="DUF6625"/>
</dbReference>
<protein>
    <recommendedName>
        <fullName evidence="3">Glycosyl transferase</fullName>
    </recommendedName>
</protein>
<evidence type="ECO:0008006" key="3">
    <source>
        <dbReference type="Google" id="ProtNLM"/>
    </source>
</evidence>
<evidence type="ECO:0000313" key="2">
    <source>
        <dbReference type="Proteomes" id="UP000198302"/>
    </source>
</evidence>
<comment type="caution">
    <text evidence="1">The sequence shown here is derived from an EMBL/GenBank/DDBJ whole genome shotgun (WGS) entry which is preliminary data.</text>
</comment>